<accession>A0ABU1VKW7</accession>
<evidence type="ECO:0000313" key="6">
    <source>
        <dbReference type="EMBL" id="MDR7098109.1"/>
    </source>
</evidence>
<feature type="domain" description="HTH luxR-type" evidence="4">
    <location>
        <begin position="131"/>
        <end position="196"/>
    </location>
</feature>
<evidence type="ECO:0000259" key="4">
    <source>
        <dbReference type="PROSITE" id="PS50043"/>
    </source>
</evidence>
<sequence length="201" mass="21493">MLAEDHRVVAEGLERVLLECFASVEVVSEGQQLLDAVQASSPDVIVADISMPGMGGLQALRSLRAAGNTTPFLILTMHDAIGFVEEALHCGANGYVPKHAAGEELVRAIREVASGATYVSTSLSHGLLSNRLIKSARLTRRQLDVLNGLAKGYRSKQIAAELGIATRTVETHKYAMMQAFGVHNGVELVRAAERHGLIEPA</sequence>
<dbReference type="EMBL" id="JAVDVW010000001">
    <property type="protein sequence ID" value="MDR7098109.1"/>
    <property type="molecule type" value="Genomic_DNA"/>
</dbReference>
<dbReference type="InterPro" id="IPR016032">
    <property type="entry name" value="Sig_transdc_resp-reg_C-effctor"/>
</dbReference>
<feature type="modified residue" description="4-aspartylphosphate" evidence="3">
    <location>
        <position position="48"/>
    </location>
</feature>
<evidence type="ECO:0000256" key="2">
    <source>
        <dbReference type="ARBA" id="ARBA00023125"/>
    </source>
</evidence>
<dbReference type="Gene3D" id="3.40.50.2300">
    <property type="match status" value="1"/>
</dbReference>
<dbReference type="Pfam" id="PF00196">
    <property type="entry name" value="GerE"/>
    <property type="match status" value="1"/>
</dbReference>
<proteinExistence type="predicted"/>
<evidence type="ECO:0000259" key="5">
    <source>
        <dbReference type="PROSITE" id="PS50110"/>
    </source>
</evidence>
<dbReference type="SMART" id="SM00448">
    <property type="entry name" value="REC"/>
    <property type="match status" value="1"/>
</dbReference>
<evidence type="ECO:0000256" key="3">
    <source>
        <dbReference type="PROSITE-ProRule" id="PRU00169"/>
    </source>
</evidence>
<dbReference type="PROSITE" id="PS50043">
    <property type="entry name" value="HTH_LUXR_2"/>
    <property type="match status" value="1"/>
</dbReference>
<dbReference type="InterPro" id="IPR039420">
    <property type="entry name" value="WalR-like"/>
</dbReference>
<evidence type="ECO:0000313" key="7">
    <source>
        <dbReference type="Proteomes" id="UP001267878"/>
    </source>
</evidence>
<protein>
    <submittedName>
        <fullName evidence="6">DNA-binding NarL/FixJ family response regulator</fullName>
    </submittedName>
</protein>
<dbReference type="SUPFAM" id="SSF52172">
    <property type="entry name" value="CheY-like"/>
    <property type="match status" value="1"/>
</dbReference>
<keyword evidence="1 3" id="KW-0597">Phosphoprotein</keyword>
<dbReference type="SUPFAM" id="SSF46894">
    <property type="entry name" value="C-terminal effector domain of the bipartite response regulators"/>
    <property type="match status" value="1"/>
</dbReference>
<reference evidence="6 7" key="1">
    <citation type="submission" date="2023-07" db="EMBL/GenBank/DDBJ databases">
        <title>Sorghum-associated microbial communities from plants grown in Nebraska, USA.</title>
        <authorList>
            <person name="Schachtman D."/>
        </authorList>
    </citation>
    <scope>NUCLEOTIDE SEQUENCE [LARGE SCALE GENOMIC DNA]</scope>
    <source>
        <strain evidence="6 7">BE187</strain>
    </source>
</reference>
<name>A0ABU1VKW7_9GAMM</name>
<dbReference type="GO" id="GO:0003677">
    <property type="term" value="F:DNA binding"/>
    <property type="evidence" value="ECO:0007669"/>
    <property type="project" value="UniProtKB-KW"/>
</dbReference>
<dbReference type="InterPro" id="IPR011006">
    <property type="entry name" value="CheY-like_superfamily"/>
</dbReference>
<dbReference type="PROSITE" id="PS50110">
    <property type="entry name" value="RESPONSE_REGULATORY"/>
    <property type="match status" value="1"/>
</dbReference>
<keyword evidence="2 6" id="KW-0238">DNA-binding</keyword>
<dbReference type="Pfam" id="PF00072">
    <property type="entry name" value="Response_reg"/>
    <property type="match status" value="1"/>
</dbReference>
<dbReference type="CDD" id="cd17535">
    <property type="entry name" value="REC_NarL-like"/>
    <property type="match status" value="1"/>
</dbReference>
<dbReference type="CDD" id="cd06170">
    <property type="entry name" value="LuxR_C_like"/>
    <property type="match status" value="1"/>
</dbReference>
<dbReference type="InterPro" id="IPR000792">
    <property type="entry name" value="Tscrpt_reg_LuxR_C"/>
</dbReference>
<dbReference type="InterPro" id="IPR058245">
    <property type="entry name" value="NreC/VraR/RcsB-like_REC"/>
</dbReference>
<dbReference type="InterPro" id="IPR001789">
    <property type="entry name" value="Sig_transdc_resp-reg_receiver"/>
</dbReference>
<comment type="caution">
    <text evidence="6">The sequence shown here is derived from an EMBL/GenBank/DDBJ whole genome shotgun (WGS) entry which is preliminary data.</text>
</comment>
<dbReference type="SMART" id="SM00421">
    <property type="entry name" value="HTH_LUXR"/>
    <property type="match status" value="1"/>
</dbReference>
<evidence type="ECO:0000256" key="1">
    <source>
        <dbReference type="ARBA" id="ARBA00022553"/>
    </source>
</evidence>
<dbReference type="Proteomes" id="UP001267878">
    <property type="component" value="Unassembled WGS sequence"/>
</dbReference>
<keyword evidence="7" id="KW-1185">Reference proteome</keyword>
<gene>
    <name evidence="6" type="ORF">J2X04_000456</name>
</gene>
<feature type="domain" description="Response regulatory" evidence="5">
    <location>
        <begin position="1"/>
        <end position="113"/>
    </location>
</feature>
<organism evidence="6 7">
    <name type="scientific">Agrilutibacter niabensis</name>
    <dbReference type="NCBI Taxonomy" id="380628"/>
    <lineage>
        <taxon>Bacteria</taxon>
        <taxon>Pseudomonadati</taxon>
        <taxon>Pseudomonadota</taxon>
        <taxon>Gammaproteobacteria</taxon>
        <taxon>Lysobacterales</taxon>
        <taxon>Lysobacteraceae</taxon>
        <taxon>Agrilutibacter</taxon>
    </lineage>
</organism>
<dbReference type="PANTHER" id="PTHR43214:SF43">
    <property type="entry name" value="TWO-COMPONENT RESPONSE REGULATOR"/>
    <property type="match status" value="1"/>
</dbReference>
<dbReference type="PANTHER" id="PTHR43214">
    <property type="entry name" value="TWO-COMPONENT RESPONSE REGULATOR"/>
    <property type="match status" value="1"/>
</dbReference>
<dbReference type="PRINTS" id="PR00038">
    <property type="entry name" value="HTHLUXR"/>
</dbReference>